<keyword evidence="4" id="KW-0833">Ubl conjugation pathway</keyword>
<protein>
    <recommendedName>
        <fullName evidence="5">Ubiquitin-related modifier 1</fullName>
    </recommendedName>
</protein>
<organism evidence="6 7">
    <name type="scientific">Vairimorpha necatrix</name>
    <dbReference type="NCBI Taxonomy" id="6039"/>
    <lineage>
        <taxon>Eukaryota</taxon>
        <taxon>Fungi</taxon>
        <taxon>Fungi incertae sedis</taxon>
        <taxon>Microsporidia</taxon>
        <taxon>Nosematidae</taxon>
        <taxon>Vairimorpha</taxon>
    </lineage>
</organism>
<dbReference type="GO" id="GO:0034227">
    <property type="term" value="P:tRNA thio-modification"/>
    <property type="evidence" value="ECO:0007669"/>
    <property type="project" value="InterPro"/>
</dbReference>
<dbReference type="EMBL" id="CP142735">
    <property type="protein sequence ID" value="WUR04738.1"/>
    <property type="molecule type" value="Genomic_DNA"/>
</dbReference>
<dbReference type="Pfam" id="PF09138">
    <property type="entry name" value="Urm1"/>
    <property type="match status" value="1"/>
</dbReference>
<evidence type="ECO:0000313" key="7">
    <source>
        <dbReference type="Proteomes" id="UP001334084"/>
    </source>
</evidence>
<evidence type="ECO:0000256" key="4">
    <source>
        <dbReference type="ARBA" id="ARBA00022786"/>
    </source>
</evidence>
<gene>
    <name evidence="6" type="ORF">VNE69_10089</name>
</gene>
<comment type="subcellular location">
    <subcellularLocation>
        <location evidence="5">Cytoplasm</location>
    </subcellularLocation>
</comment>
<dbReference type="SUPFAM" id="SSF54285">
    <property type="entry name" value="MoaD/ThiS"/>
    <property type="match status" value="1"/>
</dbReference>
<evidence type="ECO:0000256" key="3">
    <source>
        <dbReference type="ARBA" id="ARBA00022694"/>
    </source>
</evidence>
<dbReference type="GO" id="GO:0005737">
    <property type="term" value="C:cytoplasm"/>
    <property type="evidence" value="ECO:0007669"/>
    <property type="project" value="UniProtKB-SubCell"/>
</dbReference>
<dbReference type="InterPro" id="IPR016155">
    <property type="entry name" value="Mopterin_synth/thiamin_S_b"/>
</dbReference>
<proteinExistence type="inferred from homology"/>
<sequence>MIVRFSGSADPSLNDKDYNIETENNIKSIFLKIYSDITTEYTNNDGTIKDGVLCLLDDSDWELSGCYDSDLSGLSIITLINTIHGG</sequence>
<keyword evidence="7" id="KW-1185">Reference proteome</keyword>
<evidence type="ECO:0000256" key="1">
    <source>
        <dbReference type="ARBA" id="ARBA00022490"/>
    </source>
</evidence>
<dbReference type="KEGG" id="vnx:VNE69_10089"/>
<keyword evidence="2" id="KW-1017">Isopeptide bond</keyword>
<name>A0AAX4JG25_9MICR</name>
<dbReference type="Proteomes" id="UP001334084">
    <property type="component" value="Chromosome 10"/>
</dbReference>
<comment type="similarity">
    <text evidence="5">Belongs to the URM1 family.</text>
</comment>
<evidence type="ECO:0000256" key="5">
    <source>
        <dbReference type="RuleBase" id="RU361182"/>
    </source>
</evidence>
<keyword evidence="3 5" id="KW-0819">tRNA processing</keyword>
<dbReference type="Gene3D" id="3.10.20.30">
    <property type="match status" value="1"/>
</dbReference>
<accession>A0AAX4JG25</accession>
<comment type="pathway">
    <text evidence="5">tRNA modification; 5-methoxycarbonylmethyl-2-thiouridine-tRNA biosynthesis.</text>
</comment>
<reference evidence="6" key="1">
    <citation type="journal article" date="2024" name="BMC Genomics">
        <title>Functional annotation of a divergent genome using sequence and structure-based similarity.</title>
        <authorList>
            <person name="Svedberg D."/>
            <person name="Winiger R.R."/>
            <person name="Berg A."/>
            <person name="Sharma H."/>
            <person name="Tellgren-Roth C."/>
            <person name="Debrunner-Vossbrinck B.A."/>
            <person name="Vossbrinck C.R."/>
            <person name="Barandun J."/>
        </authorList>
    </citation>
    <scope>NUCLEOTIDE SEQUENCE</scope>
    <source>
        <strain evidence="6">Illinois isolate</strain>
    </source>
</reference>
<evidence type="ECO:0000256" key="2">
    <source>
        <dbReference type="ARBA" id="ARBA00022499"/>
    </source>
</evidence>
<dbReference type="GeneID" id="90542571"/>
<dbReference type="InterPro" id="IPR015221">
    <property type="entry name" value="Urm1"/>
</dbReference>
<dbReference type="RefSeq" id="XP_065330883.1">
    <property type="nucleotide sequence ID" value="XM_065474811.1"/>
</dbReference>
<dbReference type="AlphaFoldDB" id="A0AAX4JG25"/>
<dbReference type="InterPro" id="IPR012675">
    <property type="entry name" value="Beta-grasp_dom_sf"/>
</dbReference>
<evidence type="ECO:0000313" key="6">
    <source>
        <dbReference type="EMBL" id="WUR04738.1"/>
    </source>
</evidence>
<keyword evidence="1 5" id="KW-0963">Cytoplasm</keyword>